<proteinExistence type="predicted"/>
<dbReference type="Proteomes" id="UP001219518">
    <property type="component" value="Unassembled WGS sequence"/>
</dbReference>
<feature type="region of interest" description="Disordered" evidence="1">
    <location>
        <begin position="16"/>
        <end position="38"/>
    </location>
</feature>
<keyword evidence="3" id="KW-1185">Reference proteome</keyword>
<evidence type="ECO:0000313" key="2">
    <source>
        <dbReference type="EMBL" id="KAK3925554.1"/>
    </source>
</evidence>
<comment type="caution">
    <text evidence="2">The sequence shown here is derived from an EMBL/GenBank/DDBJ whole genome shotgun (WGS) entry which is preliminary data.</text>
</comment>
<protein>
    <submittedName>
        <fullName evidence="2">NADH-ubiquinone oxidoreductase chain 2</fullName>
    </submittedName>
</protein>
<reference evidence="2" key="1">
    <citation type="submission" date="2021-07" db="EMBL/GenBank/DDBJ databases">
        <authorList>
            <person name="Catto M.A."/>
            <person name="Jacobson A."/>
            <person name="Kennedy G."/>
            <person name="Labadie P."/>
            <person name="Hunt B.G."/>
            <person name="Srinivasan R."/>
        </authorList>
    </citation>
    <scope>NUCLEOTIDE SEQUENCE</scope>
    <source>
        <strain evidence="2">PL_HMW_Pooled</strain>
        <tissue evidence="2">Head</tissue>
    </source>
</reference>
<name>A0AAE1HQC3_9NEOP</name>
<sequence>ILNCVKEGKENRIFSGWDGGKLHEQKRRKAQASRPADSPYVPPLPFGLNVWKTFPSSHIPDMFKGGGGGGVK</sequence>
<accession>A0AAE1HQC3</accession>
<evidence type="ECO:0000256" key="1">
    <source>
        <dbReference type="SAM" id="MobiDB-lite"/>
    </source>
</evidence>
<feature type="non-terminal residue" evidence="2">
    <location>
        <position position="1"/>
    </location>
</feature>
<organism evidence="2 3">
    <name type="scientific">Frankliniella fusca</name>
    <dbReference type="NCBI Taxonomy" id="407009"/>
    <lineage>
        <taxon>Eukaryota</taxon>
        <taxon>Metazoa</taxon>
        <taxon>Ecdysozoa</taxon>
        <taxon>Arthropoda</taxon>
        <taxon>Hexapoda</taxon>
        <taxon>Insecta</taxon>
        <taxon>Pterygota</taxon>
        <taxon>Neoptera</taxon>
        <taxon>Paraneoptera</taxon>
        <taxon>Thysanoptera</taxon>
        <taxon>Terebrantia</taxon>
        <taxon>Thripoidea</taxon>
        <taxon>Thripidae</taxon>
        <taxon>Frankliniella</taxon>
    </lineage>
</organism>
<reference evidence="2" key="2">
    <citation type="journal article" date="2023" name="BMC Genomics">
        <title>Pest status, molecular evolution, and epigenetic factors derived from the genome assembly of Frankliniella fusca, a thysanopteran phytovirus vector.</title>
        <authorList>
            <person name="Catto M.A."/>
            <person name="Labadie P.E."/>
            <person name="Jacobson A.L."/>
            <person name="Kennedy G.G."/>
            <person name="Srinivasan R."/>
            <person name="Hunt B.G."/>
        </authorList>
    </citation>
    <scope>NUCLEOTIDE SEQUENCE</scope>
    <source>
        <strain evidence="2">PL_HMW_Pooled</strain>
    </source>
</reference>
<dbReference type="AlphaFoldDB" id="A0AAE1HQC3"/>
<gene>
    <name evidence="2" type="ORF">KUF71_013803</name>
</gene>
<dbReference type="EMBL" id="JAHWGI010001231">
    <property type="protein sequence ID" value="KAK3925554.1"/>
    <property type="molecule type" value="Genomic_DNA"/>
</dbReference>
<evidence type="ECO:0000313" key="3">
    <source>
        <dbReference type="Proteomes" id="UP001219518"/>
    </source>
</evidence>